<evidence type="ECO:0000256" key="3">
    <source>
        <dbReference type="ARBA" id="ARBA00012438"/>
    </source>
</evidence>
<feature type="domain" description="Histidine kinase" evidence="11">
    <location>
        <begin position="208"/>
        <end position="417"/>
    </location>
</feature>
<gene>
    <name evidence="12" type="ORF">ACFOSU_20075</name>
</gene>
<evidence type="ECO:0000256" key="2">
    <source>
        <dbReference type="ARBA" id="ARBA00004651"/>
    </source>
</evidence>
<feature type="transmembrane region" description="Helical" evidence="10">
    <location>
        <begin position="15"/>
        <end position="33"/>
    </location>
</feature>
<name>A0ABV7ETS9_9GAMM</name>
<dbReference type="Gene3D" id="3.30.565.10">
    <property type="entry name" value="Histidine kinase-like ATPase, C-terminal domain"/>
    <property type="match status" value="1"/>
</dbReference>
<keyword evidence="9 12" id="KW-0067">ATP-binding</keyword>
<evidence type="ECO:0000256" key="5">
    <source>
        <dbReference type="ARBA" id="ARBA00022553"/>
    </source>
</evidence>
<evidence type="ECO:0000256" key="4">
    <source>
        <dbReference type="ARBA" id="ARBA00022475"/>
    </source>
</evidence>
<dbReference type="InterPro" id="IPR004358">
    <property type="entry name" value="Sig_transdc_His_kin-like_C"/>
</dbReference>
<evidence type="ECO:0000256" key="7">
    <source>
        <dbReference type="ARBA" id="ARBA00022741"/>
    </source>
</evidence>
<evidence type="ECO:0000259" key="11">
    <source>
        <dbReference type="PROSITE" id="PS50109"/>
    </source>
</evidence>
<dbReference type="InterPro" id="IPR003661">
    <property type="entry name" value="HisK_dim/P_dom"/>
</dbReference>
<keyword evidence="10" id="KW-1133">Transmembrane helix</keyword>
<dbReference type="SMART" id="SM00387">
    <property type="entry name" value="HATPase_c"/>
    <property type="match status" value="1"/>
</dbReference>
<keyword evidence="7" id="KW-0547">Nucleotide-binding</keyword>
<comment type="catalytic activity">
    <reaction evidence="1">
        <text>ATP + protein L-histidine = ADP + protein N-phospho-L-histidine.</text>
        <dbReference type="EC" id="2.7.13.3"/>
    </reaction>
</comment>
<sequence length="422" mass="45340">MQAVVQLTPQKLLTWLYRLRWGAVMFVLLAIVSDSFVPGVALAVGPLLAIATLLAIINVAIGLSLRRARAATELELLGHLALDTLALSAILFWAGGSASPFVSLYLLPIAIAAAALPRMYAWAIAVLATGAYSALLLRFFYPVHTEHGSFAMHVLGMWATFLISAIVLVVFVSGMAAAVRRRDLSLARAREQMLRNEQVTALGALAAGAAHELGTPLSTMAIIISELRDQYGHDQELTGELVVLAEQIDLCTDQITQLLGTAGDPRAQDARPIAVADWLGSVIARWRLMRPEIQARSRFDAALDGRQIHPDAAIAQSLINLLNNAADASVANARTGISVAVTCRQERLLIVIEDEGNGIDRQDMARAGRLRFSTKPEGRGLGLVLSHVSLERVGGEVSLAPRIEGGTRTRISLPLDRLEVPA</sequence>
<accession>A0ABV7ETS9</accession>
<dbReference type="InterPro" id="IPR036890">
    <property type="entry name" value="HATPase_C_sf"/>
</dbReference>
<dbReference type="EC" id="2.7.13.3" evidence="3"/>
<feature type="transmembrane region" description="Helical" evidence="10">
    <location>
        <begin position="85"/>
        <end position="107"/>
    </location>
</feature>
<evidence type="ECO:0000313" key="12">
    <source>
        <dbReference type="EMBL" id="MFC3106177.1"/>
    </source>
</evidence>
<dbReference type="PANTHER" id="PTHR44936">
    <property type="entry name" value="SENSOR PROTEIN CREC"/>
    <property type="match status" value="1"/>
</dbReference>
<protein>
    <recommendedName>
        <fullName evidence="3">histidine kinase</fullName>
        <ecNumber evidence="3">2.7.13.3</ecNumber>
    </recommendedName>
</protein>
<reference evidence="13" key="1">
    <citation type="journal article" date="2019" name="Int. J. Syst. Evol. Microbiol.">
        <title>The Global Catalogue of Microorganisms (GCM) 10K type strain sequencing project: providing services to taxonomists for standard genome sequencing and annotation.</title>
        <authorList>
            <consortium name="The Broad Institute Genomics Platform"/>
            <consortium name="The Broad Institute Genome Sequencing Center for Infectious Disease"/>
            <person name="Wu L."/>
            <person name="Ma J."/>
        </authorList>
    </citation>
    <scope>NUCLEOTIDE SEQUENCE [LARGE SCALE GENOMIC DNA]</scope>
    <source>
        <strain evidence="13">KCTC 52640</strain>
    </source>
</reference>
<keyword evidence="6" id="KW-0808">Transferase</keyword>
<feature type="transmembrane region" description="Helical" evidence="10">
    <location>
        <begin position="119"/>
        <end position="141"/>
    </location>
</feature>
<dbReference type="InterPro" id="IPR036097">
    <property type="entry name" value="HisK_dim/P_sf"/>
</dbReference>
<comment type="caution">
    <text evidence="12">The sequence shown here is derived from an EMBL/GenBank/DDBJ whole genome shotgun (WGS) entry which is preliminary data.</text>
</comment>
<evidence type="ECO:0000256" key="6">
    <source>
        <dbReference type="ARBA" id="ARBA00022679"/>
    </source>
</evidence>
<proteinExistence type="predicted"/>
<keyword evidence="4" id="KW-1003">Cell membrane</keyword>
<dbReference type="PROSITE" id="PS50109">
    <property type="entry name" value="HIS_KIN"/>
    <property type="match status" value="1"/>
</dbReference>
<comment type="subcellular location">
    <subcellularLocation>
        <location evidence="2">Cell membrane</location>
        <topology evidence="2">Multi-pass membrane protein</topology>
    </subcellularLocation>
</comment>
<organism evidence="12 13">
    <name type="scientific">Salinisphaera aquimarina</name>
    <dbReference type="NCBI Taxonomy" id="2094031"/>
    <lineage>
        <taxon>Bacteria</taxon>
        <taxon>Pseudomonadati</taxon>
        <taxon>Pseudomonadota</taxon>
        <taxon>Gammaproteobacteria</taxon>
        <taxon>Salinisphaerales</taxon>
        <taxon>Salinisphaeraceae</taxon>
        <taxon>Salinisphaera</taxon>
    </lineage>
</organism>
<keyword evidence="8" id="KW-0418">Kinase</keyword>
<dbReference type="Proteomes" id="UP001595462">
    <property type="component" value="Unassembled WGS sequence"/>
</dbReference>
<feature type="transmembrane region" description="Helical" evidence="10">
    <location>
        <begin position="40"/>
        <end position="65"/>
    </location>
</feature>
<dbReference type="GO" id="GO:0005524">
    <property type="term" value="F:ATP binding"/>
    <property type="evidence" value="ECO:0007669"/>
    <property type="project" value="UniProtKB-KW"/>
</dbReference>
<dbReference type="Gene3D" id="1.10.287.130">
    <property type="match status" value="1"/>
</dbReference>
<feature type="transmembrane region" description="Helical" evidence="10">
    <location>
        <begin position="153"/>
        <end position="179"/>
    </location>
</feature>
<dbReference type="InterPro" id="IPR050980">
    <property type="entry name" value="2C_sensor_his_kinase"/>
</dbReference>
<dbReference type="Pfam" id="PF02518">
    <property type="entry name" value="HATPase_c"/>
    <property type="match status" value="1"/>
</dbReference>
<keyword evidence="5" id="KW-0597">Phosphoprotein</keyword>
<dbReference type="SUPFAM" id="SSF55874">
    <property type="entry name" value="ATPase domain of HSP90 chaperone/DNA topoisomerase II/histidine kinase"/>
    <property type="match status" value="1"/>
</dbReference>
<dbReference type="SUPFAM" id="SSF47384">
    <property type="entry name" value="Homodimeric domain of signal transducing histidine kinase"/>
    <property type="match status" value="1"/>
</dbReference>
<dbReference type="InterPro" id="IPR005467">
    <property type="entry name" value="His_kinase_dom"/>
</dbReference>
<keyword evidence="10" id="KW-0472">Membrane</keyword>
<dbReference type="EMBL" id="JBHRSS010000010">
    <property type="protein sequence ID" value="MFC3106177.1"/>
    <property type="molecule type" value="Genomic_DNA"/>
</dbReference>
<dbReference type="InterPro" id="IPR003594">
    <property type="entry name" value="HATPase_dom"/>
</dbReference>
<evidence type="ECO:0000313" key="13">
    <source>
        <dbReference type="Proteomes" id="UP001595462"/>
    </source>
</evidence>
<dbReference type="RefSeq" id="WP_380691784.1">
    <property type="nucleotide sequence ID" value="NZ_JBHRSS010000010.1"/>
</dbReference>
<evidence type="ECO:0000256" key="10">
    <source>
        <dbReference type="SAM" id="Phobius"/>
    </source>
</evidence>
<dbReference type="PRINTS" id="PR00344">
    <property type="entry name" value="BCTRLSENSOR"/>
</dbReference>
<dbReference type="SMART" id="SM00388">
    <property type="entry name" value="HisKA"/>
    <property type="match status" value="1"/>
</dbReference>
<evidence type="ECO:0000256" key="1">
    <source>
        <dbReference type="ARBA" id="ARBA00000085"/>
    </source>
</evidence>
<keyword evidence="10" id="KW-0812">Transmembrane</keyword>
<keyword evidence="13" id="KW-1185">Reference proteome</keyword>
<evidence type="ECO:0000256" key="8">
    <source>
        <dbReference type="ARBA" id="ARBA00022777"/>
    </source>
</evidence>
<dbReference type="PANTHER" id="PTHR44936:SF10">
    <property type="entry name" value="SENSOR PROTEIN RSTB"/>
    <property type="match status" value="1"/>
</dbReference>
<evidence type="ECO:0000256" key="9">
    <source>
        <dbReference type="ARBA" id="ARBA00022840"/>
    </source>
</evidence>